<dbReference type="RefSeq" id="WP_080562540.1">
    <property type="nucleotide sequence ID" value="NZ_CAJZKG010000013.1"/>
</dbReference>
<accession>A0A291DDT3</accession>
<name>A0A291DDT3_9MICC</name>
<reference evidence="2" key="1">
    <citation type="submission" date="2017-09" db="EMBL/GenBank/DDBJ databases">
        <title>FDA dAtabase for Regulatory Grade micrObial Sequences (FDA-ARGOS): Supporting development and validation of Infectious Disease Dx tests.</title>
        <authorList>
            <person name="Campos J."/>
            <person name="Goldberg B."/>
            <person name="Tallon L."/>
            <person name="Sadzewicz L."/>
            <person name="Ott S."/>
            <person name="Zhao X."/>
            <person name="Nagaraj S."/>
            <person name="Vavikolanu K."/>
            <person name="Aluvathingal J."/>
            <person name="Nadendla S."/>
            <person name="Geyer C."/>
            <person name="Nandy P."/>
            <person name="Hobson J."/>
            <person name="Sichtig H."/>
        </authorList>
    </citation>
    <scope>NUCLEOTIDE SEQUENCE</scope>
    <source>
        <strain evidence="2">FDAARGOS_369</strain>
    </source>
</reference>
<dbReference type="Proteomes" id="UP000785653">
    <property type="component" value="Unassembled WGS sequence"/>
</dbReference>
<dbReference type="EMBL" id="JABZXR010000001">
    <property type="protein sequence ID" value="MBF1662963.1"/>
    <property type="molecule type" value="Genomic_DNA"/>
</dbReference>
<dbReference type="Proteomes" id="UP000713964">
    <property type="component" value="Unassembled WGS sequence"/>
</dbReference>
<evidence type="ECO:0000256" key="1">
    <source>
        <dbReference type="SAM" id="MobiDB-lite"/>
    </source>
</evidence>
<dbReference type="EMBL" id="CP023510">
    <property type="protein sequence ID" value="ATF62553.1"/>
    <property type="molecule type" value="Genomic_DNA"/>
</dbReference>
<dbReference type="Proteomes" id="UP000218628">
    <property type="component" value="Chromosome"/>
</dbReference>
<evidence type="ECO:0000313" key="6">
    <source>
        <dbReference type="Proteomes" id="UP000218628"/>
    </source>
</evidence>
<evidence type="ECO:0000313" key="3">
    <source>
        <dbReference type="EMBL" id="MBF1658332.1"/>
    </source>
</evidence>
<gene>
    <name evidence="2" type="ORF">CO690_02210</name>
    <name evidence="3" type="ORF">HXO58_00665</name>
    <name evidence="4" type="ORF">HXO64_00185</name>
    <name evidence="5" type="ORF">HXO65_04015</name>
</gene>
<evidence type="ECO:0000313" key="5">
    <source>
        <dbReference type="EMBL" id="MBF1673358.1"/>
    </source>
</evidence>
<protein>
    <submittedName>
        <fullName evidence="2">ATP/GTP-binding protein</fullName>
    </submittedName>
</protein>
<dbReference type="Proteomes" id="UP000756427">
    <property type="component" value="Unassembled WGS sequence"/>
</dbReference>
<organism evidence="2 6">
    <name type="scientific">Rothia mucilaginosa</name>
    <dbReference type="NCBI Taxonomy" id="43675"/>
    <lineage>
        <taxon>Bacteria</taxon>
        <taxon>Bacillati</taxon>
        <taxon>Actinomycetota</taxon>
        <taxon>Actinomycetes</taxon>
        <taxon>Micrococcales</taxon>
        <taxon>Micrococcaceae</taxon>
        <taxon>Rothia</taxon>
    </lineage>
</organism>
<reference evidence="6" key="2">
    <citation type="submission" date="2017-09" db="EMBL/GenBank/DDBJ databases">
        <title>FDA dAtabase for Regulatory Grade micrObial Sequences (FDA-ARGOS): Supporting development and validation of Infectious Disease Dx tests.</title>
        <authorList>
            <person name="Minogue T."/>
            <person name="Wolcott M."/>
            <person name="Wasieloski L."/>
            <person name="Aguilar W."/>
            <person name="Moore D."/>
            <person name="Tallon L."/>
            <person name="Sadzewicz L."/>
            <person name="Ott S."/>
            <person name="Zhao X."/>
            <person name="Nagaraj S."/>
            <person name="Vavikolanu K."/>
            <person name="Aluvathingal J."/>
            <person name="Nadendla S."/>
            <person name="Sichtig H."/>
        </authorList>
    </citation>
    <scope>NUCLEOTIDE SEQUENCE [LARGE SCALE GENOMIC DNA]</scope>
    <source>
        <strain evidence="6">FDAARGOS_369</strain>
    </source>
</reference>
<dbReference type="EMBL" id="JABZXS010000037">
    <property type="protein sequence ID" value="MBF1673358.1"/>
    <property type="molecule type" value="Genomic_DNA"/>
</dbReference>
<evidence type="ECO:0000313" key="4">
    <source>
        <dbReference type="EMBL" id="MBF1662963.1"/>
    </source>
</evidence>
<dbReference type="AlphaFoldDB" id="A0A291DDT3"/>
<sequence>MARKNHPGRRASGTTSDKWHRQAPAGRDISRILDPAPRLERDRYGDWLVQYIPAVNAQKTYTCPECYRPIPPRTAHLVVWQESHTMGRSRAIDERRHWHQHCWRTRRK</sequence>
<evidence type="ECO:0000313" key="2">
    <source>
        <dbReference type="EMBL" id="ATF62553.1"/>
    </source>
</evidence>
<dbReference type="EMBL" id="JABZXL010000001">
    <property type="protein sequence ID" value="MBF1658332.1"/>
    <property type="molecule type" value="Genomic_DNA"/>
</dbReference>
<feature type="region of interest" description="Disordered" evidence="1">
    <location>
        <begin position="1"/>
        <end position="31"/>
    </location>
</feature>
<reference evidence="3" key="3">
    <citation type="submission" date="2020-04" db="EMBL/GenBank/DDBJ databases">
        <title>Deep metagenomics examines the oral microbiome during advanced dental caries in children, revealing novel taxa and co-occurrences with host molecules.</title>
        <authorList>
            <person name="Baker J.L."/>
            <person name="Morton J.T."/>
            <person name="Dinis M."/>
            <person name="Alvarez R."/>
            <person name="Tran N.C."/>
            <person name="Knight R."/>
            <person name="Edlund A."/>
        </authorList>
    </citation>
    <scope>NUCLEOTIDE SEQUENCE</scope>
    <source>
        <strain evidence="3">JCVI_29_bin.11</strain>
        <strain evidence="4">JCVI_44_bin.2</strain>
        <strain evidence="5">JCVI_47_bin.3</strain>
    </source>
</reference>
<proteinExistence type="predicted"/>